<name>A0ABR1BAT1_POLSC</name>
<sequence>MAMTRSSAFRDRSHDVLVDPEPPKEDDGGCRIGNSFDRFAVIVPKEKKNETGVNEEEDDGALGEEHSKEVFSFSIAAAWANY</sequence>
<evidence type="ECO:0000313" key="2">
    <source>
        <dbReference type="EMBL" id="KAK6640432.1"/>
    </source>
</evidence>
<comment type="caution">
    <text evidence="2">The sequence shown here is derived from an EMBL/GenBank/DDBJ whole genome shotgun (WGS) entry which is preliminary data.</text>
</comment>
<keyword evidence="3" id="KW-1185">Reference proteome</keyword>
<gene>
    <name evidence="2" type="ORF">RUM44_012126</name>
</gene>
<dbReference type="EMBL" id="JAWJWF010000001">
    <property type="protein sequence ID" value="KAK6640432.1"/>
    <property type="molecule type" value="Genomic_DNA"/>
</dbReference>
<feature type="compositionally biased region" description="Basic and acidic residues" evidence="1">
    <location>
        <begin position="8"/>
        <end position="29"/>
    </location>
</feature>
<dbReference type="Proteomes" id="UP001359485">
    <property type="component" value="Unassembled WGS sequence"/>
</dbReference>
<protein>
    <submittedName>
        <fullName evidence="2">Uncharacterized protein</fullName>
    </submittedName>
</protein>
<organism evidence="2 3">
    <name type="scientific">Polyplax serrata</name>
    <name type="common">Common mouse louse</name>
    <dbReference type="NCBI Taxonomy" id="468196"/>
    <lineage>
        <taxon>Eukaryota</taxon>
        <taxon>Metazoa</taxon>
        <taxon>Ecdysozoa</taxon>
        <taxon>Arthropoda</taxon>
        <taxon>Hexapoda</taxon>
        <taxon>Insecta</taxon>
        <taxon>Pterygota</taxon>
        <taxon>Neoptera</taxon>
        <taxon>Paraneoptera</taxon>
        <taxon>Psocodea</taxon>
        <taxon>Troctomorpha</taxon>
        <taxon>Phthiraptera</taxon>
        <taxon>Anoplura</taxon>
        <taxon>Polyplacidae</taxon>
        <taxon>Polyplax</taxon>
    </lineage>
</organism>
<feature type="region of interest" description="Disordered" evidence="1">
    <location>
        <begin position="1"/>
        <end position="31"/>
    </location>
</feature>
<evidence type="ECO:0000313" key="3">
    <source>
        <dbReference type="Proteomes" id="UP001359485"/>
    </source>
</evidence>
<accession>A0ABR1BAT1</accession>
<reference evidence="2 3" key="1">
    <citation type="submission" date="2023-09" db="EMBL/GenBank/DDBJ databases">
        <title>Genomes of two closely related lineages of the louse Polyplax serrata with different host specificities.</title>
        <authorList>
            <person name="Martinu J."/>
            <person name="Tarabai H."/>
            <person name="Stefka J."/>
            <person name="Hypsa V."/>
        </authorList>
    </citation>
    <scope>NUCLEOTIDE SEQUENCE [LARGE SCALE GENOMIC DNA]</scope>
    <source>
        <strain evidence="2">98ZLc_SE</strain>
    </source>
</reference>
<proteinExistence type="predicted"/>
<evidence type="ECO:0000256" key="1">
    <source>
        <dbReference type="SAM" id="MobiDB-lite"/>
    </source>
</evidence>